<dbReference type="PROSITE" id="PS00903">
    <property type="entry name" value="CYT_DCMP_DEAMINASES_1"/>
    <property type="match status" value="1"/>
</dbReference>
<evidence type="ECO:0000256" key="14">
    <source>
        <dbReference type="PIRSR" id="PIRSR606262-3"/>
    </source>
</evidence>
<dbReference type="NCBIfam" id="TIGR01354">
    <property type="entry name" value="cyt_deam_tetra"/>
    <property type="match status" value="1"/>
</dbReference>
<evidence type="ECO:0000256" key="11">
    <source>
        <dbReference type="ARBA" id="ARBA00049558"/>
    </source>
</evidence>
<dbReference type="EMBL" id="SACT01000002">
    <property type="protein sequence ID" value="RVT52580.1"/>
    <property type="molecule type" value="Genomic_DNA"/>
</dbReference>
<keyword evidence="18" id="KW-1185">Reference proteome</keyword>
<dbReference type="Proteomes" id="UP000288178">
    <property type="component" value="Unassembled WGS sequence"/>
</dbReference>
<dbReference type="EC" id="3.5.4.5" evidence="4 15"/>
<evidence type="ECO:0000256" key="6">
    <source>
        <dbReference type="ARBA" id="ARBA00022723"/>
    </source>
</evidence>
<dbReference type="GO" id="GO:0004126">
    <property type="term" value="F:cytidine deaminase activity"/>
    <property type="evidence" value="ECO:0007669"/>
    <property type="project" value="UniProtKB-UniRule"/>
</dbReference>
<keyword evidence="8 14" id="KW-0862">Zinc</keyword>
<evidence type="ECO:0000256" key="8">
    <source>
        <dbReference type="ARBA" id="ARBA00022833"/>
    </source>
</evidence>
<evidence type="ECO:0000259" key="16">
    <source>
        <dbReference type="PROSITE" id="PS51747"/>
    </source>
</evidence>
<dbReference type="SUPFAM" id="SSF53927">
    <property type="entry name" value="Cytidine deaminase-like"/>
    <property type="match status" value="1"/>
</dbReference>
<evidence type="ECO:0000256" key="10">
    <source>
        <dbReference type="ARBA" id="ARBA00049252"/>
    </source>
</evidence>
<evidence type="ECO:0000256" key="2">
    <source>
        <dbReference type="ARBA" id="ARBA00003949"/>
    </source>
</evidence>
<organism evidence="17 18">
    <name type="scientific">Rubrivivax albus</name>
    <dbReference type="NCBI Taxonomy" id="2499835"/>
    <lineage>
        <taxon>Bacteria</taxon>
        <taxon>Pseudomonadati</taxon>
        <taxon>Pseudomonadota</taxon>
        <taxon>Betaproteobacteria</taxon>
        <taxon>Burkholderiales</taxon>
        <taxon>Sphaerotilaceae</taxon>
        <taxon>Rubrivivax</taxon>
    </lineage>
</organism>
<dbReference type="GO" id="GO:0005829">
    <property type="term" value="C:cytosol"/>
    <property type="evidence" value="ECO:0007669"/>
    <property type="project" value="TreeGrafter"/>
</dbReference>
<keyword evidence="6 14" id="KW-0479">Metal-binding</keyword>
<dbReference type="RefSeq" id="WP_128197953.1">
    <property type="nucleotide sequence ID" value="NZ_SACT01000002.1"/>
</dbReference>
<proteinExistence type="inferred from homology"/>
<evidence type="ECO:0000256" key="7">
    <source>
        <dbReference type="ARBA" id="ARBA00022801"/>
    </source>
</evidence>
<evidence type="ECO:0000256" key="5">
    <source>
        <dbReference type="ARBA" id="ARBA00018266"/>
    </source>
</evidence>
<feature type="binding site" evidence="14">
    <location>
        <position position="92"/>
    </location>
    <ligand>
        <name>Zn(2+)</name>
        <dbReference type="ChEBI" id="CHEBI:29105"/>
        <note>catalytic</note>
    </ligand>
</feature>
<dbReference type="GO" id="GO:0055086">
    <property type="term" value="P:nucleobase-containing small molecule metabolic process"/>
    <property type="evidence" value="ECO:0007669"/>
    <property type="project" value="UniProtKB-ARBA"/>
</dbReference>
<dbReference type="GO" id="GO:0042802">
    <property type="term" value="F:identical protein binding"/>
    <property type="evidence" value="ECO:0007669"/>
    <property type="project" value="UniProtKB-ARBA"/>
</dbReference>
<dbReference type="CDD" id="cd01283">
    <property type="entry name" value="cytidine_deaminase"/>
    <property type="match status" value="1"/>
</dbReference>
<feature type="binding site" evidence="14">
    <location>
        <position position="56"/>
    </location>
    <ligand>
        <name>Zn(2+)</name>
        <dbReference type="ChEBI" id="CHEBI:29105"/>
        <note>catalytic</note>
    </ligand>
</feature>
<dbReference type="NCBIfam" id="NF004064">
    <property type="entry name" value="PRK05578.1"/>
    <property type="match status" value="1"/>
</dbReference>
<dbReference type="InterPro" id="IPR016193">
    <property type="entry name" value="Cytidine_deaminase-like"/>
</dbReference>
<comment type="catalytic activity">
    <reaction evidence="10 15">
        <text>2'-deoxycytidine + H2O + H(+) = 2'-deoxyuridine + NH4(+)</text>
        <dbReference type="Rhea" id="RHEA:13433"/>
        <dbReference type="ChEBI" id="CHEBI:15377"/>
        <dbReference type="ChEBI" id="CHEBI:15378"/>
        <dbReference type="ChEBI" id="CHEBI:15698"/>
        <dbReference type="ChEBI" id="CHEBI:16450"/>
        <dbReference type="ChEBI" id="CHEBI:28938"/>
        <dbReference type="EC" id="3.5.4.5"/>
    </reaction>
</comment>
<evidence type="ECO:0000256" key="1">
    <source>
        <dbReference type="ARBA" id="ARBA00001947"/>
    </source>
</evidence>
<evidence type="ECO:0000256" key="9">
    <source>
        <dbReference type="ARBA" id="ARBA00032005"/>
    </source>
</evidence>
<dbReference type="GO" id="GO:0072527">
    <property type="term" value="P:pyrimidine-containing compound metabolic process"/>
    <property type="evidence" value="ECO:0007669"/>
    <property type="project" value="UniProtKB-ARBA"/>
</dbReference>
<evidence type="ECO:0000256" key="15">
    <source>
        <dbReference type="RuleBase" id="RU364006"/>
    </source>
</evidence>
<comment type="similarity">
    <text evidence="3 15">Belongs to the cytidine and deoxycytidylate deaminase family.</text>
</comment>
<dbReference type="PANTHER" id="PTHR11644:SF2">
    <property type="entry name" value="CYTIDINE DEAMINASE"/>
    <property type="match status" value="1"/>
</dbReference>
<name>A0A437JY57_9BURK</name>
<dbReference type="InterPro" id="IPR050202">
    <property type="entry name" value="Cyt/Deoxycyt_deaminase"/>
</dbReference>
<evidence type="ECO:0000256" key="13">
    <source>
        <dbReference type="PIRSR" id="PIRSR606262-2"/>
    </source>
</evidence>
<dbReference type="AlphaFoldDB" id="A0A437JY57"/>
<feature type="active site" description="Proton donor" evidence="12">
    <location>
        <position position="58"/>
    </location>
</feature>
<comment type="caution">
    <text evidence="17">The sequence shown here is derived from an EMBL/GenBank/DDBJ whole genome shotgun (WGS) entry which is preliminary data.</text>
</comment>
<protein>
    <recommendedName>
        <fullName evidence="5 15">Cytidine deaminase</fullName>
        <ecNumber evidence="4 15">3.5.4.5</ecNumber>
    </recommendedName>
    <alternativeName>
        <fullName evidence="9 15">Cytidine aminohydrolase</fullName>
    </alternativeName>
</protein>
<dbReference type="FunFam" id="3.40.140.10:FF:000008">
    <property type="entry name" value="Cytidine deaminase"/>
    <property type="match status" value="1"/>
</dbReference>
<gene>
    <name evidence="17" type="ORF">ENE75_09125</name>
</gene>
<comment type="function">
    <text evidence="2 15">This enzyme scavenges exogenous and endogenous cytidine and 2'-deoxycytidine for UMP synthesis.</text>
</comment>
<dbReference type="GO" id="GO:0008270">
    <property type="term" value="F:zinc ion binding"/>
    <property type="evidence" value="ECO:0007669"/>
    <property type="project" value="UniProtKB-UniRule"/>
</dbReference>
<evidence type="ECO:0000313" key="17">
    <source>
        <dbReference type="EMBL" id="RVT52580.1"/>
    </source>
</evidence>
<comment type="cofactor">
    <cofactor evidence="1 14 15">
        <name>Zn(2+)</name>
        <dbReference type="ChEBI" id="CHEBI:29105"/>
    </cofactor>
</comment>
<dbReference type="InterPro" id="IPR002125">
    <property type="entry name" value="CMP_dCMP_dom"/>
</dbReference>
<evidence type="ECO:0000313" key="18">
    <source>
        <dbReference type="Proteomes" id="UP000288178"/>
    </source>
</evidence>
<keyword evidence="7 15" id="KW-0378">Hydrolase</keyword>
<evidence type="ECO:0000256" key="12">
    <source>
        <dbReference type="PIRSR" id="PIRSR606262-1"/>
    </source>
</evidence>
<evidence type="ECO:0000256" key="3">
    <source>
        <dbReference type="ARBA" id="ARBA00006576"/>
    </source>
</evidence>
<feature type="domain" description="CMP/dCMP-type deaminase" evidence="16">
    <location>
        <begin position="4"/>
        <end position="131"/>
    </location>
</feature>
<feature type="binding site" evidence="14">
    <location>
        <position position="89"/>
    </location>
    <ligand>
        <name>Zn(2+)</name>
        <dbReference type="ChEBI" id="CHEBI:29105"/>
        <note>catalytic</note>
    </ligand>
</feature>
<comment type="catalytic activity">
    <reaction evidence="11 15">
        <text>cytidine + H2O + H(+) = uridine + NH4(+)</text>
        <dbReference type="Rhea" id="RHEA:16069"/>
        <dbReference type="ChEBI" id="CHEBI:15377"/>
        <dbReference type="ChEBI" id="CHEBI:15378"/>
        <dbReference type="ChEBI" id="CHEBI:16704"/>
        <dbReference type="ChEBI" id="CHEBI:17562"/>
        <dbReference type="ChEBI" id="CHEBI:28938"/>
        <dbReference type="EC" id="3.5.4.5"/>
    </reaction>
</comment>
<feature type="binding site" evidence="13">
    <location>
        <begin position="45"/>
        <end position="51"/>
    </location>
    <ligand>
        <name>substrate</name>
    </ligand>
</feature>
<dbReference type="Gene3D" id="3.40.140.10">
    <property type="entry name" value="Cytidine Deaminase, domain 2"/>
    <property type="match status" value="1"/>
</dbReference>
<dbReference type="InterPro" id="IPR006262">
    <property type="entry name" value="Cyt_deam_tetra"/>
</dbReference>
<accession>A0A437JY57</accession>
<dbReference type="Pfam" id="PF00383">
    <property type="entry name" value="dCMP_cyt_deam_1"/>
    <property type="match status" value="1"/>
</dbReference>
<dbReference type="PROSITE" id="PS51747">
    <property type="entry name" value="CYT_DCMP_DEAMINASES_2"/>
    <property type="match status" value="1"/>
</dbReference>
<sequence length="134" mass="13468">MDADLRTRLTAAATAVRQHAHAPYSGFAVGAALADEHGRIHVGCNVENAAYPQGLCAEAVALGALVAAGGRAIRAVALVAGQGRPATPCGGCRQKLREFAGDAVPVHCRSADGAVLDTTMGALLPLSFGPEALA</sequence>
<reference evidence="17 18" key="1">
    <citation type="submission" date="2019-01" db="EMBL/GenBank/DDBJ databases">
        <authorList>
            <person name="Chen W.-M."/>
        </authorList>
    </citation>
    <scope>NUCLEOTIDE SEQUENCE [LARGE SCALE GENOMIC DNA]</scope>
    <source>
        <strain evidence="17 18">ICH-3</strain>
    </source>
</reference>
<evidence type="ECO:0000256" key="4">
    <source>
        <dbReference type="ARBA" id="ARBA00012783"/>
    </source>
</evidence>
<dbReference type="PANTHER" id="PTHR11644">
    <property type="entry name" value="CYTIDINE DEAMINASE"/>
    <property type="match status" value="1"/>
</dbReference>
<dbReference type="InterPro" id="IPR016192">
    <property type="entry name" value="APOBEC/CMP_deaminase_Zn-bd"/>
</dbReference>
<dbReference type="OrthoDB" id="9795347at2"/>